<accession>A0AAE4ZAH1</accession>
<dbReference type="EMBL" id="JAACAK010000148">
    <property type="protein sequence ID" value="NIR76790.1"/>
    <property type="molecule type" value="Genomic_DNA"/>
</dbReference>
<dbReference type="Gene3D" id="2.60.120.260">
    <property type="entry name" value="Galactose-binding domain-like"/>
    <property type="match status" value="1"/>
</dbReference>
<evidence type="ECO:0008006" key="3">
    <source>
        <dbReference type="Google" id="ProtNLM"/>
    </source>
</evidence>
<sequence length="1312" mass="141415">MAEYGVIHRVTVYSGVSNSVQLFQMHSRAGLTNPYLSNVRITGRRITVPENTAAPGEARFTVLDKRNAAGDQTDRFLTQLLGDSEGRFALRNSRIEVDISDDDGQTYQREFTGRVFDVKQTDEVQFEVVAGDLRMDELDEIFDGTVPDVDWAFPPVLLPMGTLSGHRYGPVRAYHRRLLGEWKNFAAGGLWSSSHYIQTVGEVNAERRPPTAVYSDALREHAAYTKKSPEVSIGPSIAPDLRVRWLSDGEAAERDFTVGVVAPTVLLPGGQQRFTVIGDPADGGKVDAVAIEPLSTDDTAPSAGTLGRFYIYSVAPPTSSAPLHIGTGTSNSGVAWPTVVSGIAYGKFGGRGFAVDDEALNTLIQDTSQPKLRFRVTEGPVSAARWLEENVWPVVGYAPAITASGELLPVTYDLPDSTAGLLTLDDTNLIDARWTQTKTGQINHVRFETVRETRIPTTRAQPSDPVDLIQESDNDRIIIAQDAGKKRRQFRIVAKGFRPTTDDASQLSARKKAEERGLIILDRFQDGPRTVRLTVRRTSGTKTARVGDHVLIDGSWLPNLETQVRGGQRLMLITEKGLNPDGTYTLLLLDAGPDQNASSPTVDGLDKNTTDGKHAYDITITPPGDDERAVVQIATVPSGDPEPATDSELWQHATSISGSAQQTVTINELPSRRTHWFRARGQGPGKIPTSWTTALSGTTDSILPPSNLSATISGTMLRLTWTVGDTDYPVMPVLDGEDFLPEPLNRQSTRFIFTELDASTSYTPGVKHVDRFGGDSTTTTTSDTTSTGTVLKTPKNFTVRQGRGDTDPGSPISVAVGTGIEVGWHNAEHYTGVVVHHDTDSNFTSPTAISGIKGTSKRISFPMDDTTRYFRAFHQRPGWGTSFATPTISAKPVHFDPLADPLDGFAGGSAGITSTSTGRIILHVGTQDPDADRFYYEIDKTTPVEPTTSSSVVHDSEMPFSEDSGVTIAGSGIAYLWGKFWNRTNGFGQGVQQSIGLDYDVNSLGPNGLEDLVLNGGFEDGWKFWVNNGTGTGRLETGGDVISGSTSMELEGPAGGGVHLVEQADNPNPDSSGGTNTKVRVQPSGFLHFIATGKVSGASVQADVGIRTFDESGNQLSAHVEVINFDGETTAVTKHGNWEIGANVHFVRVAARIQGDDTEQFWVDDIHMIRVKDFREILAARMANVGARPVESTVTGGSVLSAESNDTGTCSQDATITMEAHDIQFPFGASGKVIQYNKATATLLSCSEEYIVFFDDPTYEGGNVTLQTRDETVGDERADVVKVPGRIYVGKITTPPVGGGGTGGDDSYGGRF</sequence>
<evidence type="ECO:0000313" key="1">
    <source>
        <dbReference type="EMBL" id="NIR76790.1"/>
    </source>
</evidence>
<dbReference type="Proteomes" id="UP000702544">
    <property type="component" value="Unassembled WGS sequence"/>
</dbReference>
<evidence type="ECO:0000313" key="2">
    <source>
        <dbReference type="Proteomes" id="UP000702544"/>
    </source>
</evidence>
<proteinExistence type="predicted"/>
<organism evidence="1 2">
    <name type="scientific">Candidatus Kutchimonas denitrificans</name>
    <dbReference type="NCBI Taxonomy" id="3056748"/>
    <lineage>
        <taxon>Bacteria</taxon>
        <taxon>Pseudomonadati</taxon>
        <taxon>Gemmatimonadota</taxon>
        <taxon>Gemmatimonadia</taxon>
        <taxon>Candidatus Palauibacterales</taxon>
        <taxon>Candidatus Palauibacteraceae</taxon>
        <taxon>Candidatus Kutchimonas</taxon>
    </lineage>
</organism>
<protein>
    <recommendedName>
        <fullName evidence="3">Fibronectin type-III domain-containing protein</fullName>
    </recommendedName>
</protein>
<gene>
    <name evidence="1" type="ORF">GWO12_17065</name>
</gene>
<comment type="caution">
    <text evidence="1">The sequence shown here is derived from an EMBL/GenBank/DDBJ whole genome shotgun (WGS) entry which is preliminary data.</text>
</comment>
<name>A0AAE4ZAH1_9BACT</name>
<reference evidence="1 2" key="1">
    <citation type="submission" date="2020-01" db="EMBL/GenBank/DDBJ databases">
        <title>Genomes assembled from Gulf of Kutch pelagic sediment metagenomes.</title>
        <authorList>
            <person name="Chandrashekar M."/>
            <person name="Mahajan M.S."/>
            <person name="Dave K.J."/>
            <person name="Vatsa P."/>
            <person name="Nathani N.M."/>
        </authorList>
    </citation>
    <scope>NUCLEOTIDE SEQUENCE [LARGE SCALE GENOMIC DNA]</scope>
    <source>
        <strain evidence="1">KS3-K002</strain>
    </source>
</reference>